<reference evidence="1 2" key="1">
    <citation type="journal article" date="2021" name="Plant Biotechnol. J.">
        <title>Multi-omics assisted identification of the key and species-specific regulatory components of drought-tolerant mechanisms in Gossypium stocksii.</title>
        <authorList>
            <person name="Yu D."/>
            <person name="Ke L."/>
            <person name="Zhang D."/>
            <person name="Wu Y."/>
            <person name="Sun Y."/>
            <person name="Mei J."/>
            <person name="Sun J."/>
            <person name="Sun Y."/>
        </authorList>
    </citation>
    <scope>NUCLEOTIDE SEQUENCE [LARGE SCALE GENOMIC DNA]</scope>
    <source>
        <strain evidence="2">cv. E1</strain>
        <tissue evidence="1">Leaf</tissue>
    </source>
</reference>
<dbReference type="Proteomes" id="UP000828251">
    <property type="component" value="Unassembled WGS sequence"/>
</dbReference>
<organism evidence="1 2">
    <name type="scientific">Gossypium stocksii</name>
    <dbReference type="NCBI Taxonomy" id="47602"/>
    <lineage>
        <taxon>Eukaryota</taxon>
        <taxon>Viridiplantae</taxon>
        <taxon>Streptophyta</taxon>
        <taxon>Embryophyta</taxon>
        <taxon>Tracheophyta</taxon>
        <taxon>Spermatophyta</taxon>
        <taxon>Magnoliopsida</taxon>
        <taxon>eudicotyledons</taxon>
        <taxon>Gunneridae</taxon>
        <taxon>Pentapetalae</taxon>
        <taxon>rosids</taxon>
        <taxon>malvids</taxon>
        <taxon>Malvales</taxon>
        <taxon>Malvaceae</taxon>
        <taxon>Malvoideae</taxon>
        <taxon>Gossypium</taxon>
    </lineage>
</organism>
<evidence type="ECO:0000313" key="2">
    <source>
        <dbReference type="Proteomes" id="UP000828251"/>
    </source>
</evidence>
<keyword evidence="2" id="KW-1185">Reference proteome</keyword>
<dbReference type="AlphaFoldDB" id="A0A9D3U7T0"/>
<evidence type="ECO:0000313" key="1">
    <source>
        <dbReference type="EMBL" id="KAH1031471.1"/>
    </source>
</evidence>
<protein>
    <submittedName>
        <fullName evidence="1">Uncharacterized protein</fullName>
    </submittedName>
</protein>
<comment type="caution">
    <text evidence="1">The sequence shown here is derived from an EMBL/GenBank/DDBJ whole genome shotgun (WGS) entry which is preliminary data.</text>
</comment>
<dbReference type="EMBL" id="JAIQCV010000013">
    <property type="protein sequence ID" value="KAH1031471.1"/>
    <property type="molecule type" value="Genomic_DNA"/>
</dbReference>
<name>A0A9D3U7T0_9ROSI</name>
<sequence>AAYNLGNKALTLTHLIKELQSYELMLNGEWASQIKLQRVFGLPSQKRQRGLAKQEVCVTVASHYKPKMGVMFQLK</sequence>
<feature type="non-terminal residue" evidence="1">
    <location>
        <position position="1"/>
    </location>
</feature>
<accession>A0A9D3U7T0</accession>
<gene>
    <name evidence="1" type="ORF">J1N35_043645</name>
</gene>
<proteinExistence type="predicted"/>